<dbReference type="AlphaFoldDB" id="A0A6A4X6X9"/>
<reference evidence="2 3" key="1">
    <citation type="submission" date="2019-07" db="EMBL/GenBank/DDBJ databases">
        <title>Draft genome assembly of a fouling barnacle, Amphibalanus amphitrite (Darwin, 1854): The first reference genome for Thecostraca.</title>
        <authorList>
            <person name="Kim W."/>
        </authorList>
    </citation>
    <scope>NUCLEOTIDE SEQUENCE [LARGE SCALE GENOMIC DNA]</scope>
    <source>
        <strain evidence="2">SNU_AA5</strain>
        <tissue evidence="2">Soma without cirri and trophi</tissue>
    </source>
</reference>
<gene>
    <name evidence="2" type="ORF">FJT64_018858</name>
</gene>
<dbReference type="OrthoDB" id="5946254at2759"/>
<evidence type="ECO:0000256" key="1">
    <source>
        <dbReference type="SAM" id="SignalP"/>
    </source>
</evidence>
<name>A0A6A4X6X9_AMPAM</name>
<sequence length="162" mass="17509">MLFSVLFAVCVSAVSGAWFDFPLHASCHADWTVGMSCADAQRAIVEQMKSWAGPEGCQSGGQKCLYKYLSTDGGVVKGTHTTPVSHYVDDLEFTFDDADDGSCTVHGFSTSETFYAVLDMSTNYCNLRNLLAGSGLDRTTGFSERTSNSICTQRSSANCDVY</sequence>
<proteinExistence type="predicted"/>
<evidence type="ECO:0000313" key="2">
    <source>
        <dbReference type="EMBL" id="KAF0310082.1"/>
    </source>
</evidence>
<evidence type="ECO:0008006" key="4">
    <source>
        <dbReference type="Google" id="ProtNLM"/>
    </source>
</evidence>
<feature type="chain" id="PRO_5025420953" description="Secreted protein" evidence="1">
    <location>
        <begin position="17"/>
        <end position="162"/>
    </location>
</feature>
<organism evidence="2 3">
    <name type="scientific">Amphibalanus amphitrite</name>
    <name type="common">Striped barnacle</name>
    <name type="synonym">Balanus amphitrite</name>
    <dbReference type="NCBI Taxonomy" id="1232801"/>
    <lineage>
        <taxon>Eukaryota</taxon>
        <taxon>Metazoa</taxon>
        <taxon>Ecdysozoa</taxon>
        <taxon>Arthropoda</taxon>
        <taxon>Crustacea</taxon>
        <taxon>Multicrustacea</taxon>
        <taxon>Cirripedia</taxon>
        <taxon>Thoracica</taxon>
        <taxon>Thoracicalcarea</taxon>
        <taxon>Balanomorpha</taxon>
        <taxon>Balanoidea</taxon>
        <taxon>Balanidae</taxon>
        <taxon>Amphibalaninae</taxon>
        <taxon>Amphibalanus</taxon>
    </lineage>
</organism>
<comment type="caution">
    <text evidence="2">The sequence shown here is derived from an EMBL/GenBank/DDBJ whole genome shotgun (WGS) entry which is preliminary data.</text>
</comment>
<protein>
    <recommendedName>
        <fullName evidence="4">Secreted protein</fullName>
    </recommendedName>
</protein>
<dbReference type="PANTHER" id="PTHR38564">
    <property type="entry name" value="SI:CH73-250A16.5-RELATED"/>
    <property type="match status" value="1"/>
</dbReference>
<dbReference type="EMBL" id="VIIS01000347">
    <property type="protein sequence ID" value="KAF0310082.1"/>
    <property type="molecule type" value="Genomic_DNA"/>
</dbReference>
<evidence type="ECO:0000313" key="3">
    <source>
        <dbReference type="Proteomes" id="UP000440578"/>
    </source>
</evidence>
<feature type="signal peptide" evidence="1">
    <location>
        <begin position="1"/>
        <end position="16"/>
    </location>
</feature>
<dbReference type="Proteomes" id="UP000440578">
    <property type="component" value="Unassembled WGS sequence"/>
</dbReference>
<accession>A0A6A4X6X9</accession>
<dbReference type="PANTHER" id="PTHR38564:SF2">
    <property type="entry name" value="WU:FC46H12 PRECURSOR"/>
    <property type="match status" value="1"/>
</dbReference>
<keyword evidence="3" id="KW-1185">Reference proteome</keyword>
<keyword evidence="1" id="KW-0732">Signal</keyword>